<dbReference type="Pfam" id="PF01343">
    <property type="entry name" value="Peptidase_S49"/>
    <property type="match status" value="1"/>
</dbReference>
<dbReference type="GO" id="GO:0006508">
    <property type="term" value="P:proteolysis"/>
    <property type="evidence" value="ECO:0007669"/>
    <property type="project" value="UniProtKB-KW"/>
</dbReference>
<comment type="caution">
    <text evidence="7">The sequence shown here is derived from an EMBL/GenBank/DDBJ whole genome shotgun (WGS) entry which is preliminary data.</text>
</comment>
<dbReference type="SUPFAM" id="SSF52096">
    <property type="entry name" value="ClpP/crotonase"/>
    <property type="match status" value="1"/>
</dbReference>
<feature type="domain" description="Peptidase S49" evidence="6">
    <location>
        <begin position="107"/>
        <end position="257"/>
    </location>
</feature>
<keyword evidence="2" id="KW-0645">Protease</keyword>
<dbReference type="OrthoDB" id="9764363at2"/>
<evidence type="ECO:0000259" key="6">
    <source>
        <dbReference type="Pfam" id="PF01343"/>
    </source>
</evidence>
<accession>A0A418WT06</accession>
<dbReference type="InterPro" id="IPR004635">
    <property type="entry name" value="Pept_S49_SppA"/>
</dbReference>
<dbReference type="Gene3D" id="6.20.330.10">
    <property type="match status" value="1"/>
</dbReference>
<dbReference type="InterPro" id="IPR029045">
    <property type="entry name" value="ClpP/crotonase-like_dom_sf"/>
</dbReference>
<dbReference type="Gene3D" id="3.90.226.10">
    <property type="entry name" value="2-enoyl-CoA Hydratase, Chain A, domain 1"/>
    <property type="match status" value="1"/>
</dbReference>
<dbReference type="GO" id="GO:0004252">
    <property type="term" value="F:serine-type endopeptidase activity"/>
    <property type="evidence" value="ECO:0007669"/>
    <property type="project" value="InterPro"/>
</dbReference>
<dbReference type="PANTHER" id="PTHR42987:SF6">
    <property type="entry name" value="PROTEINASE IV"/>
    <property type="match status" value="1"/>
</dbReference>
<evidence type="ECO:0000256" key="3">
    <source>
        <dbReference type="ARBA" id="ARBA00022801"/>
    </source>
</evidence>
<dbReference type="InterPro" id="IPR001907">
    <property type="entry name" value="ClpP"/>
</dbReference>
<feature type="transmembrane region" description="Helical" evidence="5">
    <location>
        <begin position="24"/>
        <end position="44"/>
    </location>
</feature>
<keyword evidence="5" id="KW-0472">Membrane</keyword>
<protein>
    <submittedName>
        <fullName evidence="7">Signal peptide peptidase SppA</fullName>
    </submittedName>
</protein>
<organism evidence="7 8">
    <name type="scientific">Oleomonas cavernae</name>
    <dbReference type="NCBI Taxonomy" id="2320859"/>
    <lineage>
        <taxon>Bacteria</taxon>
        <taxon>Pseudomonadati</taxon>
        <taxon>Pseudomonadota</taxon>
        <taxon>Alphaproteobacteria</taxon>
        <taxon>Acetobacterales</taxon>
        <taxon>Acetobacteraceae</taxon>
        <taxon>Oleomonas</taxon>
    </lineage>
</organism>
<dbReference type="InterPro" id="IPR047272">
    <property type="entry name" value="S49_SppA_C"/>
</dbReference>
<dbReference type="AlphaFoldDB" id="A0A418WT06"/>
<keyword evidence="5" id="KW-1133">Transmembrane helix</keyword>
<dbReference type="PANTHER" id="PTHR42987">
    <property type="entry name" value="PEPTIDASE S49"/>
    <property type="match status" value="1"/>
</dbReference>
<evidence type="ECO:0000313" key="7">
    <source>
        <dbReference type="EMBL" id="RJF94381.1"/>
    </source>
</evidence>
<dbReference type="InterPro" id="IPR002142">
    <property type="entry name" value="Peptidase_S49"/>
</dbReference>
<evidence type="ECO:0000313" key="8">
    <source>
        <dbReference type="Proteomes" id="UP000284605"/>
    </source>
</evidence>
<comment type="similarity">
    <text evidence="1">Belongs to the peptidase S49 family.</text>
</comment>
<evidence type="ECO:0000256" key="2">
    <source>
        <dbReference type="ARBA" id="ARBA00022670"/>
    </source>
</evidence>
<sequence length="302" mass="32265">MSISGGGEDLLLDRRLLRRRLTRWRLLALAALAVVGALVFPGVFDGTSRPHIARLPVEGLIVANEEQVALIDALAKDDDVKAVILSIDSPGGTTVGGEAIYDALRRLADKKPVVASIGTLGTSAAYLIALGTDRIFAYETSLTGSIGVLIQSPEFSKLMAEVGISVNEIKSAPLKASPSPFEAISPDARAALQGVIDDSFAWFKDIVAERRKLSPAELAAVTDGRIFTGRQALAAKLVDELGAERQIRAWLESEKGLEPDLPILKADPEGEVDVSDILSGKAFVPKWLTLDGLTAVWHPRLD</sequence>
<keyword evidence="3" id="KW-0378">Hydrolase</keyword>
<evidence type="ECO:0000256" key="5">
    <source>
        <dbReference type="SAM" id="Phobius"/>
    </source>
</evidence>
<evidence type="ECO:0000256" key="1">
    <source>
        <dbReference type="ARBA" id="ARBA00008683"/>
    </source>
</evidence>
<dbReference type="NCBIfam" id="TIGR00706">
    <property type="entry name" value="SppA_dom"/>
    <property type="match status" value="1"/>
</dbReference>
<dbReference type="CDD" id="cd07023">
    <property type="entry name" value="S49_Sppa_N_C"/>
    <property type="match status" value="1"/>
</dbReference>
<keyword evidence="5" id="KW-0812">Transmembrane</keyword>
<reference evidence="7 8" key="1">
    <citation type="submission" date="2018-09" db="EMBL/GenBank/DDBJ databases">
        <authorList>
            <person name="Zhu H."/>
        </authorList>
    </citation>
    <scope>NUCLEOTIDE SEQUENCE [LARGE SCALE GENOMIC DNA]</scope>
    <source>
        <strain evidence="7 8">K1W22B-8</strain>
    </source>
</reference>
<dbReference type="GO" id="GO:0004176">
    <property type="term" value="F:ATP-dependent peptidase activity"/>
    <property type="evidence" value="ECO:0007669"/>
    <property type="project" value="InterPro"/>
</dbReference>
<evidence type="ECO:0000256" key="4">
    <source>
        <dbReference type="ARBA" id="ARBA00022825"/>
    </source>
</evidence>
<dbReference type="PRINTS" id="PR00127">
    <property type="entry name" value="CLPPROTEASEP"/>
</dbReference>
<dbReference type="Proteomes" id="UP000284605">
    <property type="component" value="Unassembled WGS sequence"/>
</dbReference>
<dbReference type="RefSeq" id="WP_119775332.1">
    <property type="nucleotide sequence ID" value="NZ_QYUK01000008.1"/>
</dbReference>
<keyword evidence="4" id="KW-0720">Serine protease</keyword>
<keyword evidence="8" id="KW-1185">Reference proteome</keyword>
<proteinExistence type="inferred from homology"/>
<gene>
    <name evidence="7" type="primary">sppA</name>
    <name evidence="7" type="ORF">D3874_00570</name>
</gene>
<name>A0A418WT06_9PROT</name>
<dbReference type="EMBL" id="QYUK01000008">
    <property type="protein sequence ID" value="RJF94381.1"/>
    <property type="molecule type" value="Genomic_DNA"/>
</dbReference>